<keyword evidence="3" id="KW-1185">Reference proteome</keyword>
<gene>
    <name evidence="2" type="ORF">R1sor_015018</name>
</gene>
<dbReference type="EMBL" id="JBJQOH010000004">
    <property type="protein sequence ID" value="KAL3688709.1"/>
    <property type="molecule type" value="Genomic_DNA"/>
</dbReference>
<name>A0ABD3HDX7_9MARC</name>
<dbReference type="SMART" id="SM00327">
    <property type="entry name" value="VWA"/>
    <property type="match status" value="1"/>
</dbReference>
<dbReference type="SUPFAM" id="SSF53300">
    <property type="entry name" value="vWA-like"/>
    <property type="match status" value="1"/>
</dbReference>
<dbReference type="Proteomes" id="UP001633002">
    <property type="component" value="Unassembled WGS sequence"/>
</dbReference>
<dbReference type="PANTHER" id="PTHR46503:SF1">
    <property type="entry name" value="INTER-ALPHA-TRYPSIN INHIBITOR HEAVY CHAIN-LIKE PROTEIN"/>
    <property type="match status" value="1"/>
</dbReference>
<sequence>MEPSFVASVAAGFIVSEQLRPRAHKTSLGPPVSSIPPTFDPNKKDSHAAILPKGPVLYAVITDRNSLIEPTTIQYGPPIVQNGMGAALDSNPSPAKPALVPLDMNSVSLNVECHISTAFATVQGVWTLNLLKKETACDCLLAVPMHRQGTVSGVEIDLGDGRLYATLVIPKEEAASYGAKGSTDTGAENPGTYNPELFRLFCPQVLAGSRLSIKITWFQTMEFMEGYYHVKIPFTFPDHVLPEGKTVVNVTKVLCTINTGTNLPVEIGGGLPESLKETSRTLGRVTLTADSSDSPDGWRNGDFNAAYKVWADGILPSLLVQDPNPGQLDPRGVFCLSVSPPDPKTVQGFQRAVIFLLDRSGSMSGKPMNDAKDALRFGLNHLQPVDLFNIIAFDHEQICFSPQLLSASQEVTKQAQEWIYSSVDARGGTDILTPLQQALQMLQNIQGYVPYIFLITDGAVSNERGICREIQSTIQLTGQAAPRLSTFGIGHYCNYYFLKMLALIGRGLSDVAFNSDKMRDQMERMLVAASTPLLTNIVLNIDVPGGCEIYPYPIPDLFCTSPLIVSGRFSGRFPDSIKIVGILPDRSQLELEVQKQKAEQIPLDKVFAKQQLDLITAQAWLTEDLRLQHQAVNLSVQTGIPCEYTRMVSFETTKQQHEQIKNDIKKGKKVDVRKYAGKAAKIAIVGGLIIGFGSIAATAANLAVADLAFGGDDFFGALGDVDAFLCCDCGDCDCGLCEACGDIDCGEVFDCLGDCLCSVAGAFLEYELVGGREEGKLAFSTLSDESETWQKRGSPLSQVIATIARSLNDPELGLDPVSLIDVLREKPHLYI</sequence>
<evidence type="ECO:0000313" key="3">
    <source>
        <dbReference type="Proteomes" id="UP001633002"/>
    </source>
</evidence>
<reference evidence="2 3" key="1">
    <citation type="submission" date="2024-09" db="EMBL/GenBank/DDBJ databases">
        <title>Chromosome-scale assembly of Riccia sorocarpa.</title>
        <authorList>
            <person name="Paukszto L."/>
        </authorList>
    </citation>
    <scope>NUCLEOTIDE SEQUENCE [LARGE SCALE GENOMIC DNA]</scope>
    <source>
        <strain evidence="2">LP-2024</strain>
        <tissue evidence="2">Aerial parts of the thallus</tissue>
    </source>
</reference>
<protein>
    <recommendedName>
        <fullName evidence="1">VWFA domain-containing protein</fullName>
    </recommendedName>
</protein>
<dbReference type="AlphaFoldDB" id="A0ABD3HDX7"/>
<accession>A0ABD3HDX7</accession>
<dbReference type="Gene3D" id="3.40.50.410">
    <property type="entry name" value="von Willebrand factor, type A domain"/>
    <property type="match status" value="1"/>
</dbReference>
<dbReference type="PROSITE" id="PS50234">
    <property type="entry name" value="VWFA"/>
    <property type="match status" value="1"/>
</dbReference>
<organism evidence="2 3">
    <name type="scientific">Riccia sorocarpa</name>
    <dbReference type="NCBI Taxonomy" id="122646"/>
    <lineage>
        <taxon>Eukaryota</taxon>
        <taxon>Viridiplantae</taxon>
        <taxon>Streptophyta</taxon>
        <taxon>Embryophyta</taxon>
        <taxon>Marchantiophyta</taxon>
        <taxon>Marchantiopsida</taxon>
        <taxon>Marchantiidae</taxon>
        <taxon>Marchantiales</taxon>
        <taxon>Ricciaceae</taxon>
        <taxon>Riccia</taxon>
    </lineage>
</organism>
<comment type="caution">
    <text evidence="2">The sequence shown here is derived from an EMBL/GenBank/DDBJ whole genome shotgun (WGS) entry which is preliminary data.</text>
</comment>
<proteinExistence type="predicted"/>
<dbReference type="Pfam" id="PF13768">
    <property type="entry name" value="VWA_3"/>
    <property type="match status" value="1"/>
</dbReference>
<feature type="domain" description="VWFA" evidence="1">
    <location>
        <begin position="352"/>
        <end position="537"/>
    </location>
</feature>
<dbReference type="InterPro" id="IPR036465">
    <property type="entry name" value="vWFA_dom_sf"/>
</dbReference>
<evidence type="ECO:0000313" key="2">
    <source>
        <dbReference type="EMBL" id="KAL3688709.1"/>
    </source>
</evidence>
<dbReference type="InterPro" id="IPR002035">
    <property type="entry name" value="VWF_A"/>
</dbReference>
<dbReference type="PANTHER" id="PTHR46503">
    <property type="entry name" value="INTER-ALPHA-TRYPSIN INHIBITOR HEAVY CHAIN-LIKE PROTEIN"/>
    <property type="match status" value="1"/>
</dbReference>
<evidence type="ECO:0000259" key="1">
    <source>
        <dbReference type="PROSITE" id="PS50234"/>
    </source>
</evidence>